<dbReference type="EMBL" id="PGGM01000019">
    <property type="protein sequence ID" value="PSH57420.1"/>
    <property type="molecule type" value="Genomic_DNA"/>
</dbReference>
<feature type="domain" description="DUF1468" evidence="2">
    <location>
        <begin position="6"/>
        <end position="147"/>
    </location>
</feature>
<evidence type="ECO:0000259" key="2">
    <source>
        <dbReference type="Pfam" id="PF07331"/>
    </source>
</evidence>
<dbReference type="AlphaFoldDB" id="A0A2P7AT82"/>
<keyword evidence="1" id="KW-1133">Transmembrane helix</keyword>
<organism evidence="3 4">
    <name type="scientific">Phyllobacterium sophorae</name>
    <dbReference type="NCBI Taxonomy" id="1520277"/>
    <lineage>
        <taxon>Bacteria</taxon>
        <taxon>Pseudomonadati</taxon>
        <taxon>Pseudomonadota</taxon>
        <taxon>Alphaproteobacteria</taxon>
        <taxon>Hyphomicrobiales</taxon>
        <taxon>Phyllobacteriaceae</taxon>
        <taxon>Phyllobacterium</taxon>
    </lineage>
</organism>
<evidence type="ECO:0000313" key="3">
    <source>
        <dbReference type="EMBL" id="PSH57420.1"/>
    </source>
</evidence>
<keyword evidence="4" id="KW-1185">Reference proteome</keyword>
<dbReference type="RefSeq" id="WP_106667328.1">
    <property type="nucleotide sequence ID" value="NZ_PGGM01000019.1"/>
</dbReference>
<dbReference type="InterPro" id="IPR009936">
    <property type="entry name" value="DUF1468"/>
</dbReference>
<comment type="caution">
    <text evidence="3">The sequence shown here is derived from an EMBL/GenBank/DDBJ whole genome shotgun (WGS) entry which is preliminary data.</text>
</comment>
<keyword evidence="1" id="KW-0472">Membrane</keyword>
<feature type="transmembrane region" description="Helical" evidence="1">
    <location>
        <begin position="86"/>
        <end position="111"/>
    </location>
</feature>
<gene>
    <name evidence="3" type="ORF">CU103_28050</name>
</gene>
<evidence type="ECO:0000256" key="1">
    <source>
        <dbReference type="SAM" id="Phobius"/>
    </source>
</evidence>
<dbReference type="Pfam" id="PF07331">
    <property type="entry name" value="TctB"/>
    <property type="match status" value="1"/>
</dbReference>
<protein>
    <submittedName>
        <fullName evidence="3">Tripartite tricarboxylate transporter TctB family protein</fullName>
    </submittedName>
</protein>
<feature type="transmembrane region" description="Helical" evidence="1">
    <location>
        <begin position="36"/>
        <end position="55"/>
    </location>
</feature>
<sequence length="158" mass="16296">MRKDLISGLVLLAVAGIYYSWSGAIADSTLSDEVGAAGLPHALAVVLAILGTLLIGRTLLARKPRTVTVDDSTDESDAGLPRAVGFLLFGAAYVIVLPFAGYVIGTALLIGGVALYEGAARNWTVPAAAIGGGVFYWAIFVKLLGVHQPVGSLIQGLF</sequence>
<reference evidence="4" key="1">
    <citation type="submission" date="2017-11" db="EMBL/GenBank/DDBJ databases">
        <authorList>
            <person name="Kuznetsova I."/>
            <person name="Sazanova A."/>
            <person name="Chirak E."/>
            <person name="Safronova V."/>
            <person name="Willems A."/>
        </authorList>
    </citation>
    <scope>NUCLEOTIDE SEQUENCE [LARGE SCALE GENOMIC DNA]</scope>
    <source>
        <strain evidence="4">CCBAU 03422</strain>
    </source>
</reference>
<keyword evidence="1" id="KW-0812">Transmembrane</keyword>
<dbReference type="OrthoDB" id="7779102at2"/>
<name>A0A2P7AT82_9HYPH</name>
<evidence type="ECO:0000313" key="4">
    <source>
        <dbReference type="Proteomes" id="UP000241764"/>
    </source>
</evidence>
<feature type="transmembrane region" description="Helical" evidence="1">
    <location>
        <begin position="123"/>
        <end position="144"/>
    </location>
</feature>
<proteinExistence type="predicted"/>
<dbReference type="Proteomes" id="UP000241764">
    <property type="component" value="Unassembled WGS sequence"/>
</dbReference>
<accession>A0A2P7AT82</accession>